<evidence type="ECO:0000313" key="1">
    <source>
        <dbReference type="EMBL" id="GKV39827.1"/>
    </source>
</evidence>
<proteinExistence type="predicted"/>
<organism evidence="1 2">
    <name type="scientific">Rubroshorea leprosula</name>
    <dbReference type="NCBI Taxonomy" id="152421"/>
    <lineage>
        <taxon>Eukaryota</taxon>
        <taxon>Viridiplantae</taxon>
        <taxon>Streptophyta</taxon>
        <taxon>Embryophyta</taxon>
        <taxon>Tracheophyta</taxon>
        <taxon>Spermatophyta</taxon>
        <taxon>Magnoliopsida</taxon>
        <taxon>eudicotyledons</taxon>
        <taxon>Gunneridae</taxon>
        <taxon>Pentapetalae</taxon>
        <taxon>rosids</taxon>
        <taxon>malvids</taxon>
        <taxon>Malvales</taxon>
        <taxon>Dipterocarpaceae</taxon>
        <taxon>Rubroshorea</taxon>
    </lineage>
</organism>
<dbReference type="Proteomes" id="UP001054252">
    <property type="component" value="Unassembled WGS sequence"/>
</dbReference>
<evidence type="ECO:0008006" key="3">
    <source>
        <dbReference type="Google" id="ProtNLM"/>
    </source>
</evidence>
<accession>A0AAV5LRN3</accession>
<protein>
    <recommendedName>
        <fullName evidence="3">Maturase K</fullName>
    </recommendedName>
</protein>
<reference evidence="1 2" key="1">
    <citation type="journal article" date="2021" name="Commun. Biol.">
        <title>The genome of Shorea leprosula (Dipterocarpaceae) highlights the ecological relevance of drought in aseasonal tropical rainforests.</title>
        <authorList>
            <person name="Ng K.K.S."/>
            <person name="Kobayashi M.J."/>
            <person name="Fawcett J.A."/>
            <person name="Hatakeyama M."/>
            <person name="Paape T."/>
            <person name="Ng C.H."/>
            <person name="Ang C.C."/>
            <person name="Tnah L.H."/>
            <person name="Lee C.T."/>
            <person name="Nishiyama T."/>
            <person name="Sese J."/>
            <person name="O'Brien M.J."/>
            <person name="Copetti D."/>
            <person name="Mohd Noor M.I."/>
            <person name="Ong R.C."/>
            <person name="Putra M."/>
            <person name="Sireger I.Z."/>
            <person name="Indrioko S."/>
            <person name="Kosugi Y."/>
            <person name="Izuno A."/>
            <person name="Isagi Y."/>
            <person name="Lee S.L."/>
            <person name="Shimizu K.K."/>
        </authorList>
    </citation>
    <scope>NUCLEOTIDE SEQUENCE [LARGE SCALE GENOMIC DNA]</scope>
    <source>
        <strain evidence="1">214</strain>
    </source>
</reference>
<gene>
    <name evidence="1" type="ORF">SLEP1_g47543</name>
</gene>
<dbReference type="EMBL" id="BPVZ01000137">
    <property type="protein sequence ID" value="GKV39827.1"/>
    <property type="molecule type" value="Genomic_DNA"/>
</dbReference>
<keyword evidence="2" id="KW-1185">Reference proteome</keyword>
<dbReference type="AlphaFoldDB" id="A0AAV5LRN3"/>
<comment type="caution">
    <text evidence="1">The sequence shown here is derived from an EMBL/GenBank/DDBJ whole genome shotgun (WGS) entry which is preliminary data.</text>
</comment>
<evidence type="ECO:0000313" key="2">
    <source>
        <dbReference type="Proteomes" id="UP001054252"/>
    </source>
</evidence>
<sequence>MPKSTLFDELVYFRSDHRSLELYSRHFFFANASIFLEQLMCWLNENGYMLYAVLRS</sequence>
<name>A0AAV5LRN3_9ROSI</name>